<dbReference type="GO" id="GO:0006352">
    <property type="term" value="P:DNA-templated transcription initiation"/>
    <property type="evidence" value="ECO:0007669"/>
    <property type="project" value="InterPro"/>
</dbReference>
<dbReference type="SUPFAM" id="SSF88659">
    <property type="entry name" value="Sigma3 and sigma4 domains of RNA polymerase sigma factors"/>
    <property type="match status" value="2"/>
</dbReference>
<evidence type="ECO:0000256" key="4">
    <source>
        <dbReference type="ARBA" id="ARBA00023125"/>
    </source>
</evidence>
<keyword evidence="4 6" id="KW-0238">DNA-binding</keyword>
<reference evidence="9" key="1">
    <citation type="submission" date="2021-05" db="EMBL/GenBank/DDBJ databases">
        <authorList>
            <person name="Pietrasiak N."/>
            <person name="Ward R."/>
            <person name="Stajich J.E."/>
            <person name="Kurbessoian T."/>
        </authorList>
    </citation>
    <scope>NUCLEOTIDE SEQUENCE</scope>
    <source>
        <strain evidence="9">UHER 2000/2452</strain>
    </source>
</reference>
<keyword evidence="2 6" id="KW-0805">Transcription regulation</keyword>
<dbReference type="PROSITE" id="PS00716">
    <property type="entry name" value="SIGMA70_2"/>
    <property type="match status" value="1"/>
</dbReference>
<keyword evidence="5 6" id="KW-0804">Transcription</keyword>
<evidence type="ECO:0000259" key="7">
    <source>
        <dbReference type="PROSITE" id="PS00715"/>
    </source>
</evidence>
<dbReference type="SUPFAM" id="SSF88946">
    <property type="entry name" value="Sigma2 domain of RNA polymerase sigma factors"/>
    <property type="match status" value="1"/>
</dbReference>
<sequence>MTADPIQTYLRSIGKTPLLAAAEELELARAVQTMLPLLQLENPTPQELAMIHQGKRSKTRMIQANLRLVVSVAKKYQNRGLELLDLIQEGSIGLERAVEKFDPTKGYKFSTYAYWWIRQGMTRALQSDARTIRLPVHVQEKLSKMKTTTRVLVGKLGRKPSPEELAAALDMTPEELRSLLSQQRQCASLDALIGQEQETRLGDLIPDEQQQREMEAIVTRDQCQQYLTCLNDKERELIALRFGLNDGKSRSLAEVGEVFGFSRERARQVEVKAMRKLRQHANVLV</sequence>
<dbReference type="Gene3D" id="1.10.601.10">
    <property type="entry name" value="RNA Polymerase Primary Sigma Factor"/>
    <property type="match status" value="1"/>
</dbReference>
<dbReference type="FunFam" id="1.10.601.10:FF:000001">
    <property type="entry name" value="RNA polymerase sigma factor SigA"/>
    <property type="match status" value="1"/>
</dbReference>
<comment type="caution">
    <text evidence="9">The sequence shown here is derived from an EMBL/GenBank/DDBJ whole genome shotgun (WGS) entry which is preliminary data.</text>
</comment>
<dbReference type="PROSITE" id="PS00715">
    <property type="entry name" value="SIGMA70_1"/>
    <property type="match status" value="1"/>
</dbReference>
<organism evidence="9 10">
    <name type="scientific">Drouetiella hepatica Uher 2000/2452</name>
    <dbReference type="NCBI Taxonomy" id="904376"/>
    <lineage>
        <taxon>Bacteria</taxon>
        <taxon>Bacillati</taxon>
        <taxon>Cyanobacteriota</taxon>
        <taxon>Cyanophyceae</taxon>
        <taxon>Oculatellales</taxon>
        <taxon>Oculatellaceae</taxon>
        <taxon>Drouetiella</taxon>
    </lineage>
</organism>
<dbReference type="InterPro" id="IPR007630">
    <property type="entry name" value="RNA_pol_sigma70_r4"/>
</dbReference>
<dbReference type="InterPro" id="IPR000943">
    <property type="entry name" value="RNA_pol_sigma70"/>
</dbReference>
<accession>A0A951Q997</accession>
<dbReference type="Pfam" id="PF00140">
    <property type="entry name" value="Sigma70_r1_2"/>
    <property type="match status" value="1"/>
</dbReference>
<dbReference type="InterPro" id="IPR009042">
    <property type="entry name" value="RNA_pol_sigma70_r1_2"/>
</dbReference>
<evidence type="ECO:0000256" key="6">
    <source>
        <dbReference type="RuleBase" id="RU362124"/>
    </source>
</evidence>
<protein>
    <recommendedName>
        <fullName evidence="6">RNA polymerase sigma factor</fullName>
    </recommendedName>
</protein>
<evidence type="ECO:0000256" key="3">
    <source>
        <dbReference type="ARBA" id="ARBA00023082"/>
    </source>
</evidence>
<dbReference type="PANTHER" id="PTHR30603">
    <property type="entry name" value="RNA POLYMERASE SIGMA FACTOR RPO"/>
    <property type="match status" value="1"/>
</dbReference>
<dbReference type="Pfam" id="PF04542">
    <property type="entry name" value="Sigma70_r2"/>
    <property type="match status" value="1"/>
</dbReference>
<dbReference type="InterPro" id="IPR013324">
    <property type="entry name" value="RNA_pol_sigma_r3/r4-like"/>
</dbReference>
<dbReference type="GO" id="GO:0016987">
    <property type="term" value="F:sigma factor activity"/>
    <property type="evidence" value="ECO:0007669"/>
    <property type="project" value="UniProtKB-KW"/>
</dbReference>
<dbReference type="InterPro" id="IPR050239">
    <property type="entry name" value="Sigma-70_RNA_pol_init_factors"/>
</dbReference>
<evidence type="ECO:0000313" key="10">
    <source>
        <dbReference type="Proteomes" id="UP000757435"/>
    </source>
</evidence>
<dbReference type="PRINTS" id="PR00046">
    <property type="entry name" value="SIGMA70FCT"/>
</dbReference>
<dbReference type="GO" id="GO:0003677">
    <property type="term" value="F:DNA binding"/>
    <property type="evidence" value="ECO:0007669"/>
    <property type="project" value="UniProtKB-KW"/>
</dbReference>
<evidence type="ECO:0000313" key="9">
    <source>
        <dbReference type="EMBL" id="MBW4658255.1"/>
    </source>
</evidence>
<dbReference type="InterPro" id="IPR013325">
    <property type="entry name" value="RNA_pol_sigma_r2"/>
</dbReference>
<evidence type="ECO:0000256" key="5">
    <source>
        <dbReference type="ARBA" id="ARBA00023163"/>
    </source>
</evidence>
<comment type="similarity">
    <text evidence="1 6">Belongs to the sigma-70 factor family.</text>
</comment>
<dbReference type="NCBIfam" id="TIGR02937">
    <property type="entry name" value="sigma70-ECF"/>
    <property type="match status" value="1"/>
</dbReference>
<dbReference type="Proteomes" id="UP000757435">
    <property type="component" value="Unassembled WGS sequence"/>
</dbReference>
<reference evidence="9" key="2">
    <citation type="journal article" date="2022" name="Microbiol. Resour. Announc.">
        <title>Metagenome Sequencing to Explore Phylogenomics of Terrestrial Cyanobacteria.</title>
        <authorList>
            <person name="Ward R.D."/>
            <person name="Stajich J.E."/>
            <person name="Johansen J.R."/>
            <person name="Huntemann M."/>
            <person name="Clum A."/>
            <person name="Foster B."/>
            <person name="Foster B."/>
            <person name="Roux S."/>
            <person name="Palaniappan K."/>
            <person name="Varghese N."/>
            <person name="Mukherjee S."/>
            <person name="Reddy T.B.K."/>
            <person name="Daum C."/>
            <person name="Copeland A."/>
            <person name="Chen I.A."/>
            <person name="Ivanova N.N."/>
            <person name="Kyrpides N.C."/>
            <person name="Shapiro N."/>
            <person name="Eloe-Fadrosh E.A."/>
            <person name="Pietrasiak N."/>
        </authorList>
    </citation>
    <scope>NUCLEOTIDE SEQUENCE</scope>
    <source>
        <strain evidence="9">UHER 2000/2452</strain>
    </source>
</reference>
<evidence type="ECO:0000256" key="1">
    <source>
        <dbReference type="ARBA" id="ARBA00007788"/>
    </source>
</evidence>
<dbReference type="EMBL" id="JAHHHD010000004">
    <property type="protein sequence ID" value="MBW4658255.1"/>
    <property type="molecule type" value="Genomic_DNA"/>
</dbReference>
<proteinExistence type="inferred from homology"/>
<feature type="domain" description="RNA polymerase sigma-70" evidence="8">
    <location>
        <begin position="251"/>
        <end position="277"/>
    </location>
</feature>
<evidence type="ECO:0000256" key="2">
    <source>
        <dbReference type="ARBA" id="ARBA00023015"/>
    </source>
</evidence>
<dbReference type="Pfam" id="PF04545">
    <property type="entry name" value="Sigma70_r4"/>
    <property type="match status" value="1"/>
</dbReference>
<dbReference type="InterPro" id="IPR014284">
    <property type="entry name" value="RNA_pol_sigma-70_dom"/>
</dbReference>
<dbReference type="Gene3D" id="1.10.10.10">
    <property type="entry name" value="Winged helix-like DNA-binding domain superfamily/Winged helix DNA-binding domain"/>
    <property type="match status" value="2"/>
</dbReference>
<comment type="function">
    <text evidence="6">Sigma factors are initiation factors that promote the attachment of RNA polymerase to specific initiation sites and are then released.</text>
</comment>
<feature type="domain" description="RNA polymerase sigma-70" evidence="7">
    <location>
        <begin position="85"/>
        <end position="98"/>
    </location>
</feature>
<dbReference type="Pfam" id="PF04539">
    <property type="entry name" value="Sigma70_r3"/>
    <property type="match status" value="1"/>
</dbReference>
<gene>
    <name evidence="9" type="ORF">KME15_06245</name>
</gene>
<name>A0A951Q997_9CYAN</name>
<dbReference type="AlphaFoldDB" id="A0A951Q997"/>
<evidence type="ECO:0000259" key="8">
    <source>
        <dbReference type="PROSITE" id="PS00716"/>
    </source>
</evidence>
<dbReference type="CDD" id="cd06171">
    <property type="entry name" value="Sigma70_r4"/>
    <property type="match status" value="1"/>
</dbReference>
<dbReference type="PANTHER" id="PTHR30603:SF60">
    <property type="entry name" value="RNA POLYMERASE SIGMA FACTOR RPOD"/>
    <property type="match status" value="1"/>
</dbReference>
<dbReference type="InterPro" id="IPR007627">
    <property type="entry name" value="RNA_pol_sigma70_r2"/>
</dbReference>
<dbReference type="InterPro" id="IPR036388">
    <property type="entry name" value="WH-like_DNA-bd_sf"/>
</dbReference>
<keyword evidence="3 6" id="KW-0731">Sigma factor</keyword>
<dbReference type="InterPro" id="IPR007624">
    <property type="entry name" value="RNA_pol_sigma70_r3"/>
</dbReference>